<accession>A0A0A1U2J4</accession>
<evidence type="ECO:0000256" key="2">
    <source>
        <dbReference type="ARBA" id="ARBA00022771"/>
    </source>
</evidence>
<evidence type="ECO:0000259" key="6">
    <source>
        <dbReference type="PROSITE" id="PS51083"/>
    </source>
</evidence>
<name>A0A0A1U2J4_ENTIV</name>
<dbReference type="PROSITE" id="PS51083">
    <property type="entry name" value="ZF_HIT"/>
    <property type="match status" value="1"/>
</dbReference>
<evidence type="ECO:0000256" key="3">
    <source>
        <dbReference type="ARBA" id="ARBA00022833"/>
    </source>
</evidence>
<proteinExistence type="predicted"/>
<dbReference type="GO" id="GO:0048254">
    <property type="term" value="P:snoRNA localization"/>
    <property type="evidence" value="ECO:0007669"/>
    <property type="project" value="TreeGrafter"/>
</dbReference>
<feature type="compositionally biased region" description="Basic residues" evidence="5">
    <location>
        <begin position="88"/>
        <end position="99"/>
    </location>
</feature>
<keyword evidence="2 4" id="KW-0863">Zinc-finger</keyword>
<dbReference type="GO" id="GO:0070761">
    <property type="term" value="C:pre-snoRNP complex"/>
    <property type="evidence" value="ECO:0007669"/>
    <property type="project" value="TreeGrafter"/>
</dbReference>
<dbReference type="InterPro" id="IPR007529">
    <property type="entry name" value="Znf_HIT"/>
</dbReference>
<feature type="region of interest" description="Disordered" evidence="5">
    <location>
        <begin position="85"/>
        <end position="143"/>
    </location>
</feature>
<dbReference type="KEGG" id="eiv:EIN_226170"/>
<dbReference type="OMA" id="MEDNTHC"/>
<dbReference type="SUPFAM" id="SSF144232">
    <property type="entry name" value="HIT/MYND zinc finger-like"/>
    <property type="match status" value="1"/>
</dbReference>
<dbReference type="GO" id="GO:0008270">
    <property type="term" value="F:zinc ion binding"/>
    <property type="evidence" value="ECO:0007669"/>
    <property type="project" value="UniProtKB-UniRule"/>
</dbReference>
<feature type="domain" description="HIT-type" evidence="6">
    <location>
        <begin position="7"/>
        <end position="38"/>
    </location>
</feature>
<dbReference type="PANTHER" id="PTHR13483:SF11">
    <property type="entry name" value="ZINC FINGER HIT DOMAIN-CONTAINING PROTEIN 3"/>
    <property type="match status" value="1"/>
</dbReference>
<organism evidence="7 8">
    <name type="scientific">Entamoeba invadens IP1</name>
    <dbReference type="NCBI Taxonomy" id="370355"/>
    <lineage>
        <taxon>Eukaryota</taxon>
        <taxon>Amoebozoa</taxon>
        <taxon>Evosea</taxon>
        <taxon>Archamoebae</taxon>
        <taxon>Mastigamoebida</taxon>
        <taxon>Entamoebidae</taxon>
        <taxon>Entamoeba</taxon>
    </lineage>
</organism>
<feature type="compositionally biased region" description="Basic and acidic residues" evidence="5">
    <location>
        <begin position="100"/>
        <end position="120"/>
    </location>
</feature>
<evidence type="ECO:0000256" key="5">
    <source>
        <dbReference type="SAM" id="MobiDB-lite"/>
    </source>
</evidence>
<dbReference type="Pfam" id="PF04438">
    <property type="entry name" value="zf-HIT"/>
    <property type="match status" value="1"/>
</dbReference>
<dbReference type="PANTHER" id="PTHR13483">
    <property type="entry name" value="BOX C_D SNORNA PROTEIN 1-RELATED"/>
    <property type="match status" value="1"/>
</dbReference>
<dbReference type="AlphaFoldDB" id="A0A0A1U2J4"/>
<dbReference type="RefSeq" id="XP_004255025.1">
    <property type="nucleotide sequence ID" value="XM_004254977.1"/>
</dbReference>
<keyword evidence="1" id="KW-0479">Metal-binding</keyword>
<evidence type="ECO:0000313" key="7">
    <source>
        <dbReference type="EMBL" id="ELP88254.1"/>
    </source>
</evidence>
<dbReference type="GeneID" id="14887166"/>
<gene>
    <name evidence="7" type="ORF">EIN_226170</name>
</gene>
<dbReference type="Proteomes" id="UP000014680">
    <property type="component" value="Unassembled WGS sequence"/>
</dbReference>
<dbReference type="OrthoDB" id="18412at2759"/>
<dbReference type="GO" id="GO:0000463">
    <property type="term" value="P:maturation of LSU-rRNA from tricistronic rRNA transcript (SSU-rRNA, 5.8S rRNA, LSU-rRNA)"/>
    <property type="evidence" value="ECO:0007669"/>
    <property type="project" value="TreeGrafter"/>
</dbReference>
<sequence>MEDNTHCVVCDKLAKYTCPICLQKYCSVPCFKTHKEHCKKKPMEYLSVEAMNDDTIAEDLTFISNAQAYVHTLVTKRRSVLEPAYKAKNLHKKLKRQERKPRPMQDEEGKPKSEVQKEELNNQIPEKTGLQVEETQHHQNVLK</sequence>
<reference evidence="7 8" key="1">
    <citation type="submission" date="2012-10" db="EMBL/GenBank/DDBJ databases">
        <authorList>
            <person name="Zafar N."/>
            <person name="Inman J."/>
            <person name="Hall N."/>
            <person name="Lorenzi H."/>
            <person name="Caler E."/>
        </authorList>
    </citation>
    <scope>NUCLEOTIDE SEQUENCE [LARGE SCALE GENOMIC DNA]</scope>
    <source>
        <strain evidence="7 8">IP1</strain>
    </source>
</reference>
<dbReference type="InterPro" id="IPR051639">
    <property type="entry name" value="BCD1"/>
</dbReference>
<evidence type="ECO:0000256" key="1">
    <source>
        <dbReference type="ARBA" id="ARBA00022723"/>
    </source>
</evidence>
<dbReference type="EMBL" id="KB206756">
    <property type="protein sequence ID" value="ELP88254.1"/>
    <property type="molecule type" value="Genomic_DNA"/>
</dbReference>
<dbReference type="GO" id="GO:0000492">
    <property type="term" value="P:box C/D snoRNP assembly"/>
    <property type="evidence" value="ECO:0007669"/>
    <property type="project" value="TreeGrafter"/>
</dbReference>
<dbReference type="GO" id="GO:0005634">
    <property type="term" value="C:nucleus"/>
    <property type="evidence" value="ECO:0007669"/>
    <property type="project" value="TreeGrafter"/>
</dbReference>
<protein>
    <recommendedName>
        <fullName evidence="6">HIT-type domain-containing protein</fullName>
    </recommendedName>
</protein>
<evidence type="ECO:0000313" key="8">
    <source>
        <dbReference type="Proteomes" id="UP000014680"/>
    </source>
</evidence>
<keyword evidence="3" id="KW-0862">Zinc</keyword>
<evidence type="ECO:0000256" key="4">
    <source>
        <dbReference type="PROSITE-ProRule" id="PRU00453"/>
    </source>
</evidence>
<keyword evidence="8" id="KW-1185">Reference proteome</keyword>
<dbReference type="CDD" id="cd23024">
    <property type="entry name" value="zf-HIT_ZNHIT2-3"/>
    <property type="match status" value="1"/>
</dbReference>
<dbReference type="VEuPathDB" id="AmoebaDB:EIN_226170"/>
<dbReference type="Gene3D" id="3.30.60.190">
    <property type="match status" value="1"/>
</dbReference>